<proteinExistence type="predicted"/>
<dbReference type="AlphaFoldDB" id="A0A6L9XV87"/>
<dbReference type="CDD" id="cd19088">
    <property type="entry name" value="AKR_AKR13B1"/>
    <property type="match status" value="1"/>
</dbReference>
<gene>
    <name evidence="3" type="ORF">G3T36_05650</name>
</gene>
<evidence type="ECO:0000313" key="3">
    <source>
        <dbReference type="EMBL" id="NEN05351.1"/>
    </source>
</evidence>
<comment type="caution">
    <text evidence="3">The sequence shown here is derived from an EMBL/GenBank/DDBJ whole genome shotgun (WGS) entry which is preliminary data.</text>
</comment>
<dbReference type="Gene3D" id="3.20.20.100">
    <property type="entry name" value="NADP-dependent oxidoreductase domain"/>
    <property type="match status" value="1"/>
</dbReference>
<keyword evidence="1" id="KW-0560">Oxidoreductase</keyword>
<sequence>MQPMTEKSNARRRTVTIGGDLTVGDVGFGAMQLTGAKVWGDYPDHDKGVALLREVVAEGVTFIDTADVYGPHSNEELIREALHPYPDELVIATKGGFIRGGPEYSDMGASGSKLYLRQAAYMSIRRLALDRIDLYYLHTPTFTDAPFEQAVETLAGMKQDGLIRHIGLSNVSADQLRAALAITDIAAVTVHYNVAVRVGAAVRAVAEEQGIVFSPWHPGAVPGGKDGNSFHAVIDPIAARYHATPQQIALAWQLHRTKNALPIPGTTSIEHLKENLAAAGIQLDPGEVEAITALAPEDA</sequence>
<evidence type="ECO:0000259" key="2">
    <source>
        <dbReference type="Pfam" id="PF00248"/>
    </source>
</evidence>
<dbReference type="InterPro" id="IPR036812">
    <property type="entry name" value="NAD(P)_OxRdtase_dom_sf"/>
</dbReference>
<organism evidence="3 4">
    <name type="scientific">Leifsonia tongyongensis</name>
    <dbReference type="NCBI Taxonomy" id="1268043"/>
    <lineage>
        <taxon>Bacteria</taxon>
        <taxon>Bacillati</taxon>
        <taxon>Actinomycetota</taxon>
        <taxon>Actinomycetes</taxon>
        <taxon>Micrococcales</taxon>
        <taxon>Microbacteriaceae</taxon>
        <taxon>Leifsonia</taxon>
    </lineage>
</organism>
<dbReference type="GO" id="GO:0016491">
    <property type="term" value="F:oxidoreductase activity"/>
    <property type="evidence" value="ECO:0007669"/>
    <property type="project" value="UniProtKB-KW"/>
</dbReference>
<keyword evidence="4" id="KW-1185">Reference proteome</keyword>
<evidence type="ECO:0000313" key="4">
    <source>
        <dbReference type="Proteomes" id="UP000474967"/>
    </source>
</evidence>
<dbReference type="InterPro" id="IPR023210">
    <property type="entry name" value="NADP_OxRdtase_dom"/>
</dbReference>
<dbReference type="PRINTS" id="PR00069">
    <property type="entry name" value="ALDKETRDTASE"/>
</dbReference>
<protein>
    <submittedName>
        <fullName evidence="3">Oxidoreductase</fullName>
    </submittedName>
</protein>
<dbReference type="GO" id="GO:0005737">
    <property type="term" value="C:cytoplasm"/>
    <property type="evidence" value="ECO:0007669"/>
    <property type="project" value="TreeGrafter"/>
</dbReference>
<dbReference type="EMBL" id="JAAGWY010000001">
    <property type="protein sequence ID" value="NEN05351.1"/>
    <property type="molecule type" value="Genomic_DNA"/>
</dbReference>
<evidence type="ECO:0000256" key="1">
    <source>
        <dbReference type="ARBA" id="ARBA00023002"/>
    </source>
</evidence>
<reference evidence="3 4" key="1">
    <citation type="journal article" date="2014" name="J. Microbiol.">
        <title>Diaminobutyricibacter tongyongensis gen. nov., sp. nov. and Homoserinibacter gongjuensis gen. nov., sp. nov. belong to the family Microbacteriaceae.</title>
        <authorList>
            <person name="Kim S.J."/>
            <person name="Ahn J.H."/>
            <person name="Weon H.Y."/>
            <person name="Hamada M."/>
            <person name="Suzuki K."/>
            <person name="Kwon S.W."/>
        </authorList>
    </citation>
    <scope>NUCLEOTIDE SEQUENCE [LARGE SCALE GENOMIC DNA]</scope>
    <source>
        <strain evidence="3 4">NBRC 108724</strain>
    </source>
</reference>
<feature type="domain" description="NADP-dependent oxidoreductase" evidence="2">
    <location>
        <begin position="26"/>
        <end position="294"/>
    </location>
</feature>
<dbReference type="SUPFAM" id="SSF51430">
    <property type="entry name" value="NAD(P)-linked oxidoreductase"/>
    <property type="match status" value="1"/>
</dbReference>
<accession>A0A6L9XV87</accession>
<dbReference type="InterPro" id="IPR020471">
    <property type="entry name" value="AKR"/>
</dbReference>
<dbReference type="Proteomes" id="UP000474967">
    <property type="component" value="Unassembled WGS sequence"/>
</dbReference>
<dbReference type="PANTHER" id="PTHR43625">
    <property type="entry name" value="AFLATOXIN B1 ALDEHYDE REDUCTASE"/>
    <property type="match status" value="1"/>
</dbReference>
<name>A0A6L9XV87_9MICO</name>
<dbReference type="Pfam" id="PF00248">
    <property type="entry name" value="Aldo_ket_red"/>
    <property type="match status" value="1"/>
</dbReference>
<dbReference type="InterPro" id="IPR050791">
    <property type="entry name" value="Aldo-Keto_reductase"/>
</dbReference>
<dbReference type="PANTHER" id="PTHR43625:SF40">
    <property type="entry name" value="ALDO-KETO REDUCTASE YAKC [NADP(+)]"/>
    <property type="match status" value="1"/>
</dbReference>